<protein>
    <submittedName>
        <fullName evidence="2">F-box domain-containing protein</fullName>
    </submittedName>
</protein>
<name>A0AC35FE29_9BILA</name>
<dbReference type="WBParaSite" id="PS1159_v2.g16603.t1">
    <property type="protein sequence ID" value="PS1159_v2.g16603.t1"/>
    <property type="gene ID" value="PS1159_v2.g16603"/>
</dbReference>
<sequence>MHPSYNPATSNIRIFEYPNDVIKHMKQNDAPKQLLYLMQCSKRFHHKVFPYLPVQILAINAKDGWWMRKLDNSLIQGTNFDEIPNGLWITKRMGLRDFPNLLPQVLPKITVIELEKVSFFGQAISCDDLVKLLSYGNVKIIELWSSPVKYGNEDVVPLDKMLQILSNIRCTSYSDDLPPFSVEAAEDLSKVIVSAKLVAFALSADKDTFDFGLYKKFIGLNRQINFYTRFFDDDLEDDFIEELEHLNGITLENGLTEYAPNVFDYRGIPEETLAALEALYNAYLKLRIAK</sequence>
<evidence type="ECO:0000313" key="2">
    <source>
        <dbReference type="WBParaSite" id="PS1159_v2.g16603.t1"/>
    </source>
</evidence>
<reference evidence="2" key="1">
    <citation type="submission" date="2022-11" db="UniProtKB">
        <authorList>
            <consortium name="WormBaseParasite"/>
        </authorList>
    </citation>
    <scope>IDENTIFICATION</scope>
</reference>
<accession>A0AC35FE29</accession>
<dbReference type="Proteomes" id="UP000887580">
    <property type="component" value="Unplaced"/>
</dbReference>
<proteinExistence type="predicted"/>
<evidence type="ECO:0000313" key="1">
    <source>
        <dbReference type="Proteomes" id="UP000887580"/>
    </source>
</evidence>
<organism evidence="1 2">
    <name type="scientific">Panagrolaimus sp. PS1159</name>
    <dbReference type="NCBI Taxonomy" id="55785"/>
    <lineage>
        <taxon>Eukaryota</taxon>
        <taxon>Metazoa</taxon>
        <taxon>Ecdysozoa</taxon>
        <taxon>Nematoda</taxon>
        <taxon>Chromadorea</taxon>
        <taxon>Rhabditida</taxon>
        <taxon>Tylenchina</taxon>
        <taxon>Panagrolaimomorpha</taxon>
        <taxon>Panagrolaimoidea</taxon>
        <taxon>Panagrolaimidae</taxon>
        <taxon>Panagrolaimus</taxon>
    </lineage>
</organism>